<evidence type="ECO:0000256" key="2">
    <source>
        <dbReference type="ARBA" id="ARBA00004123"/>
    </source>
</evidence>
<organism evidence="9 10">
    <name type="scientific">Hydra vulgaris</name>
    <name type="common">Hydra</name>
    <name type="synonym">Hydra attenuata</name>
    <dbReference type="NCBI Taxonomy" id="6087"/>
    <lineage>
        <taxon>Eukaryota</taxon>
        <taxon>Metazoa</taxon>
        <taxon>Cnidaria</taxon>
        <taxon>Hydrozoa</taxon>
        <taxon>Hydroidolina</taxon>
        <taxon>Anthoathecata</taxon>
        <taxon>Aplanulata</taxon>
        <taxon>Hydridae</taxon>
        <taxon>Hydra</taxon>
    </lineage>
</organism>
<protein>
    <submittedName>
        <fullName evidence="10">Uncharacterized protein LOC136082789</fullName>
    </submittedName>
</protein>
<comment type="cofactor">
    <cofactor evidence="1">
        <name>a divalent metal cation</name>
        <dbReference type="ChEBI" id="CHEBI:60240"/>
    </cofactor>
</comment>
<keyword evidence="7" id="KW-0539">Nucleus</keyword>
<keyword evidence="9" id="KW-1185">Reference proteome</keyword>
<evidence type="ECO:0000313" key="10">
    <source>
        <dbReference type="RefSeq" id="XP_065658285.1"/>
    </source>
</evidence>
<dbReference type="RefSeq" id="XP_065658285.1">
    <property type="nucleotide sequence ID" value="XM_065802213.1"/>
</dbReference>
<evidence type="ECO:0000256" key="6">
    <source>
        <dbReference type="ARBA" id="ARBA00022801"/>
    </source>
</evidence>
<dbReference type="PANTHER" id="PTHR22930">
    <property type="match status" value="1"/>
</dbReference>
<evidence type="ECO:0000313" key="9">
    <source>
        <dbReference type="Proteomes" id="UP001652625"/>
    </source>
</evidence>
<dbReference type="InterPro" id="IPR027806">
    <property type="entry name" value="HARBI1_dom"/>
</dbReference>
<dbReference type="GeneID" id="136082789"/>
<comment type="similarity">
    <text evidence="3">Belongs to the HARBI1 family.</text>
</comment>
<keyword evidence="5" id="KW-0479">Metal-binding</keyword>
<evidence type="ECO:0000259" key="8">
    <source>
        <dbReference type="Pfam" id="PF13359"/>
    </source>
</evidence>
<dbReference type="Proteomes" id="UP001652625">
    <property type="component" value="Chromosome 07"/>
</dbReference>
<evidence type="ECO:0000256" key="1">
    <source>
        <dbReference type="ARBA" id="ARBA00001968"/>
    </source>
</evidence>
<evidence type="ECO:0000256" key="3">
    <source>
        <dbReference type="ARBA" id="ARBA00006958"/>
    </source>
</evidence>
<gene>
    <name evidence="10" type="primary">LOC136082789</name>
</gene>
<comment type="subcellular location">
    <subcellularLocation>
        <location evidence="2">Nucleus</location>
    </subcellularLocation>
</comment>
<keyword evidence="4" id="KW-0540">Nuclease</keyword>
<feature type="domain" description="DDE Tnp4" evidence="8">
    <location>
        <begin position="156"/>
        <end position="318"/>
    </location>
</feature>
<proteinExistence type="inferred from homology"/>
<evidence type="ECO:0000256" key="4">
    <source>
        <dbReference type="ARBA" id="ARBA00022722"/>
    </source>
</evidence>
<evidence type="ECO:0000256" key="7">
    <source>
        <dbReference type="ARBA" id="ARBA00023242"/>
    </source>
</evidence>
<dbReference type="PANTHER" id="PTHR22930:SF85">
    <property type="entry name" value="GH03217P-RELATED"/>
    <property type="match status" value="1"/>
</dbReference>
<keyword evidence="6" id="KW-0378">Hydrolase</keyword>
<reference evidence="10" key="1">
    <citation type="submission" date="2025-08" db="UniProtKB">
        <authorList>
            <consortium name="RefSeq"/>
        </authorList>
    </citation>
    <scope>IDENTIFICATION</scope>
</reference>
<accession>A0ABM4C9E5</accession>
<name>A0ABM4C9E5_HYDVU</name>
<evidence type="ECO:0000256" key="5">
    <source>
        <dbReference type="ARBA" id="ARBA00022723"/>
    </source>
</evidence>
<dbReference type="InterPro" id="IPR045249">
    <property type="entry name" value="HARBI1-like"/>
</dbReference>
<sequence>MKQARERRLKRKNCSCWFKIGRTDLWWDNIITGVAPIDVWKTNFRLSRFLFMNLVSELSPYLSPYPFSPNSRALSADKKVAFTLYYLKYTRSLGMAANTFGIAVCTASAGKILVCKAISKYLEPKYLFLPRNQTEMRNKVSEFESKFGMTQVFGCIDGTHIPIRFPLTNSQDFFCYKQYFSLSVQAVCDYKGYFMDVECMWPGSVHDVKVFANSSINMKLRNTILPQTFQKPTKKAEKIPNYFIGNPAYPLLPFCMKEYEHCSNNEEIIFNNMLRAAQNPIECAFGRLKVRWGILTRKVDLKLEAVPTVIYACFVLHNICEKTNSYVDNDLAKSQTDLIKKNEKEYKNVPNPIYSINEAEGLVIRRTLTDLIN</sequence>
<dbReference type="Pfam" id="PF13359">
    <property type="entry name" value="DDE_Tnp_4"/>
    <property type="match status" value="1"/>
</dbReference>